<dbReference type="AlphaFoldDB" id="A0ABD0XLJ0"/>
<feature type="non-terminal residue" evidence="2">
    <location>
        <position position="1"/>
    </location>
</feature>
<evidence type="ECO:0000256" key="1">
    <source>
        <dbReference type="SAM" id="MobiDB-lite"/>
    </source>
</evidence>
<feature type="region of interest" description="Disordered" evidence="1">
    <location>
        <begin position="10"/>
        <end position="42"/>
    </location>
</feature>
<name>A0ABD0XLJ0_UMBPY</name>
<feature type="compositionally biased region" description="Basic residues" evidence="1">
    <location>
        <begin position="145"/>
        <end position="156"/>
    </location>
</feature>
<feature type="compositionally biased region" description="Polar residues" evidence="1">
    <location>
        <begin position="16"/>
        <end position="28"/>
    </location>
</feature>
<proteinExistence type="predicted"/>
<dbReference type="EMBL" id="JAGEUA010000001">
    <property type="protein sequence ID" value="KAL1022240.1"/>
    <property type="molecule type" value="Genomic_DNA"/>
</dbReference>
<gene>
    <name evidence="2" type="ORF">UPYG_G00024090</name>
</gene>
<dbReference type="Proteomes" id="UP001557470">
    <property type="component" value="Unassembled WGS sequence"/>
</dbReference>
<sequence>YVYVRLSVRPRPQRPQYHSTRSPLSRQTFPLPLPRSHKHHTSSRSLPMFCQLLGALYVKQVATGQANHHFAGVLSTRLSAFYPHNPPINTRTPLFSGLNITTSLSSLRCRINSSSSRDTRTHTARASPRLLTQQPTGGWQERGERRRRGERGRGIARLKISGTPVTPRPTVNKDETSCSFIYVDKNRRKRGERDAIRDK</sequence>
<evidence type="ECO:0000313" key="3">
    <source>
        <dbReference type="Proteomes" id="UP001557470"/>
    </source>
</evidence>
<protein>
    <submittedName>
        <fullName evidence="2">Uncharacterized protein</fullName>
    </submittedName>
</protein>
<accession>A0ABD0XLJ0</accession>
<keyword evidence="3" id="KW-1185">Reference proteome</keyword>
<organism evidence="2 3">
    <name type="scientific">Umbra pygmaea</name>
    <name type="common">Eastern mudminnow</name>
    <dbReference type="NCBI Taxonomy" id="75934"/>
    <lineage>
        <taxon>Eukaryota</taxon>
        <taxon>Metazoa</taxon>
        <taxon>Chordata</taxon>
        <taxon>Craniata</taxon>
        <taxon>Vertebrata</taxon>
        <taxon>Euteleostomi</taxon>
        <taxon>Actinopterygii</taxon>
        <taxon>Neopterygii</taxon>
        <taxon>Teleostei</taxon>
        <taxon>Protacanthopterygii</taxon>
        <taxon>Esociformes</taxon>
        <taxon>Umbridae</taxon>
        <taxon>Umbra</taxon>
    </lineage>
</organism>
<reference evidence="2 3" key="1">
    <citation type="submission" date="2024-06" db="EMBL/GenBank/DDBJ databases">
        <authorList>
            <person name="Pan Q."/>
            <person name="Wen M."/>
            <person name="Jouanno E."/>
            <person name="Zahm M."/>
            <person name="Klopp C."/>
            <person name="Cabau C."/>
            <person name="Louis A."/>
            <person name="Berthelot C."/>
            <person name="Parey E."/>
            <person name="Roest Crollius H."/>
            <person name="Montfort J."/>
            <person name="Robinson-Rechavi M."/>
            <person name="Bouchez O."/>
            <person name="Lampietro C."/>
            <person name="Lopez Roques C."/>
            <person name="Donnadieu C."/>
            <person name="Postlethwait J."/>
            <person name="Bobe J."/>
            <person name="Verreycken H."/>
            <person name="Guiguen Y."/>
        </authorList>
    </citation>
    <scope>NUCLEOTIDE SEQUENCE [LARGE SCALE GENOMIC DNA]</scope>
    <source>
        <strain evidence="2">Up_M1</strain>
        <tissue evidence="2">Testis</tissue>
    </source>
</reference>
<comment type="caution">
    <text evidence="2">The sequence shown here is derived from an EMBL/GenBank/DDBJ whole genome shotgun (WGS) entry which is preliminary data.</text>
</comment>
<evidence type="ECO:0000313" key="2">
    <source>
        <dbReference type="EMBL" id="KAL1022240.1"/>
    </source>
</evidence>
<feature type="region of interest" description="Disordered" evidence="1">
    <location>
        <begin position="111"/>
        <end position="173"/>
    </location>
</feature>